<dbReference type="InterPro" id="IPR006311">
    <property type="entry name" value="TAT_signal"/>
</dbReference>
<proteinExistence type="predicted"/>
<dbReference type="PROSITE" id="PS51318">
    <property type="entry name" value="TAT"/>
    <property type="match status" value="1"/>
</dbReference>
<protein>
    <submittedName>
        <fullName evidence="1">Uncharacterized protein</fullName>
    </submittedName>
</protein>
<reference evidence="1 2" key="1">
    <citation type="submission" date="2018-02" db="EMBL/GenBank/DDBJ databases">
        <title>Bacteriophage NCPPB3778 and a type I-E CRISPR drive the evolution of the US Biological Select Agent, Rathayibacter toxicus.</title>
        <authorList>
            <person name="Davis E.W.II."/>
            <person name="Tabima J.F."/>
            <person name="Weisberg A.J."/>
            <person name="Lopes L.D."/>
            <person name="Wiseman M.S."/>
            <person name="Wiseman M.S."/>
            <person name="Pupko T."/>
            <person name="Belcher M.S."/>
            <person name="Sechler A.J."/>
            <person name="Tancos M.A."/>
            <person name="Schroeder B.K."/>
            <person name="Murray T.D."/>
            <person name="Luster D.G."/>
            <person name="Schneider W.L."/>
            <person name="Rogers E."/>
            <person name="Andreote F.D."/>
            <person name="Grunwald N.J."/>
            <person name="Putnam M.L."/>
            <person name="Chang J.H."/>
        </authorList>
    </citation>
    <scope>NUCLEOTIDE SEQUENCE [LARGE SCALE GENOMIC DNA]</scope>
    <source>
        <strain evidence="1 2">FH99</strain>
    </source>
</reference>
<dbReference type="Proteomes" id="UP000237966">
    <property type="component" value="Unassembled WGS sequence"/>
</dbReference>
<evidence type="ECO:0000313" key="2">
    <source>
        <dbReference type="Proteomes" id="UP000237966"/>
    </source>
</evidence>
<organism evidence="1 2">
    <name type="scientific">Rathayibacter toxicus</name>
    <dbReference type="NCBI Taxonomy" id="145458"/>
    <lineage>
        <taxon>Bacteria</taxon>
        <taxon>Bacillati</taxon>
        <taxon>Actinomycetota</taxon>
        <taxon>Actinomycetes</taxon>
        <taxon>Micrococcales</taxon>
        <taxon>Microbacteriaceae</taxon>
        <taxon>Rathayibacter</taxon>
    </lineage>
</organism>
<dbReference type="EMBL" id="PSWU01000004">
    <property type="protein sequence ID" value="PPI16497.1"/>
    <property type="molecule type" value="Genomic_DNA"/>
</dbReference>
<dbReference type="RefSeq" id="WP_104216701.1">
    <property type="nucleotide sequence ID" value="NZ_CP037977.1"/>
</dbReference>
<comment type="caution">
    <text evidence="1">The sequence shown here is derived from an EMBL/GenBank/DDBJ whole genome shotgun (WGS) entry which is preliminary data.</text>
</comment>
<dbReference type="OrthoDB" id="5069352at2"/>
<sequence>MTSEHNKEKAISLGNDWTIDMKTERGIERRTIVQGATWTIPAAALAVATPAFAASPQPTLAFTQSSYTGIACKTITGVQVKRTADGTAPDPGKTISVTLANGYTFADGTTTYSGTTDANGLITLPDIKVPAKGGNSNFSASSDSLAASAPVTTPATPYAYTTDGTKAANSSGAVPANSTAIGDATFLAPNGDLYNANKVIASNVSKATFDFADNNAVRIAYVTTAGVAHTTDLTTDTEQKTIPANSTPIGDGTFLAPNGDLYYLNASSPPFPATKIIASNVSKATFEFIEGNGVRITYVTSAGVAHTNDGTTDTPQTTIPANSTPIGDATFLAPNGDLYNANKVIASNVSKATFDFIDGNGVRIAYVTTAGVAHTTDLTTDTEQKTIPANSTPIGDGTFLAPNGDLYYLNASSPPYPNTKIIASNVLNASFDFTVGNSPRISYVVDPVCP</sequence>
<dbReference type="AlphaFoldDB" id="A0A2S5Y9B9"/>
<gene>
    <name evidence="1" type="ORF">C5C51_03645</name>
</gene>
<accession>A0A2S5Y9B9</accession>
<evidence type="ECO:0000313" key="1">
    <source>
        <dbReference type="EMBL" id="PPI16497.1"/>
    </source>
</evidence>
<name>A0A2S5Y9B9_9MICO</name>